<dbReference type="Proteomes" id="UP001596223">
    <property type="component" value="Unassembled WGS sequence"/>
</dbReference>
<name>A0ABW1JSC3_9NOCA</name>
<gene>
    <name evidence="1" type="ORF">ACFP3H_13715</name>
</gene>
<sequence>MSNARIPVLFRGLRHLRRAPDLTAMRAAPTPQDLAKLALIPAGRNLGIAVGFLPANLRAEATAALLACRVLDAYEDLAERSVAATAVLAAVDYLNGITETEPPALREFDGAIRDSEAVDRVLAERIADVRALLTELSAQGRERVAHVLSDVGRVMAANIENPLPRVTYSEGVLGRITHYACDLVAAGVLPEADLRELTGCVAVIAQSANDLRDNEFELYGAVDREELTRMVMLRQLTPALGGFALLAKLGPGTPSIGGRAAMAYMTITTSAFLCHAVDAPAPYRRPVAAALAAACSSKYWVTMLERVRTSADAAIHRMLDTSPEFTEGSASATQVLGAGDLNSTATSLVPLIVDTTFALVATLPEDRLTGELSDAAIRTMMIADHLAFGAIERVPSHQPEAMRALATRLQRAALENSSS</sequence>
<comment type="caution">
    <text evidence="1">The sequence shown here is derived from an EMBL/GenBank/DDBJ whole genome shotgun (WGS) entry which is preliminary data.</text>
</comment>
<accession>A0ABW1JSC3</accession>
<dbReference type="InterPro" id="IPR008949">
    <property type="entry name" value="Isoprenoid_synthase_dom_sf"/>
</dbReference>
<dbReference type="EMBL" id="JBHSQN010000009">
    <property type="protein sequence ID" value="MFC6012110.1"/>
    <property type="molecule type" value="Genomic_DNA"/>
</dbReference>
<reference evidence="2" key="1">
    <citation type="journal article" date="2019" name="Int. J. Syst. Evol. Microbiol.">
        <title>The Global Catalogue of Microorganisms (GCM) 10K type strain sequencing project: providing services to taxonomists for standard genome sequencing and annotation.</title>
        <authorList>
            <consortium name="The Broad Institute Genomics Platform"/>
            <consortium name="The Broad Institute Genome Sequencing Center for Infectious Disease"/>
            <person name="Wu L."/>
            <person name="Ma J."/>
        </authorList>
    </citation>
    <scope>NUCLEOTIDE SEQUENCE [LARGE SCALE GENOMIC DNA]</scope>
    <source>
        <strain evidence="2">CCUG 36956</strain>
    </source>
</reference>
<organism evidence="1 2">
    <name type="scientific">Nocardia lasii</name>
    <dbReference type="NCBI Taxonomy" id="1616107"/>
    <lineage>
        <taxon>Bacteria</taxon>
        <taxon>Bacillati</taxon>
        <taxon>Actinomycetota</taxon>
        <taxon>Actinomycetes</taxon>
        <taxon>Mycobacteriales</taxon>
        <taxon>Nocardiaceae</taxon>
        <taxon>Nocardia</taxon>
    </lineage>
</organism>
<dbReference type="Gene3D" id="1.10.600.10">
    <property type="entry name" value="Farnesyl Diphosphate Synthase"/>
    <property type="match status" value="1"/>
</dbReference>
<keyword evidence="2" id="KW-1185">Reference proteome</keyword>
<evidence type="ECO:0000313" key="2">
    <source>
        <dbReference type="Proteomes" id="UP001596223"/>
    </source>
</evidence>
<protein>
    <submittedName>
        <fullName evidence="1">Uncharacterized protein</fullName>
    </submittedName>
</protein>
<evidence type="ECO:0000313" key="1">
    <source>
        <dbReference type="EMBL" id="MFC6012110.1"/>
    </source>
</evidence>
<dbReference type="RefSeq" id="WP_378605071.1">
    <property type="nucleotide sequence ID" value="NZ_JBHSQN010000009.1"/>
</dbReference>
<proteinExistence type="predicted"/>